<sequence>MKLFWLLFVHLFALVASQQDATKEEQLARALQLLQTMPQCARVCLAQAVAASGVSLGNLDLTASCTNATNTAIVEGCVRQTCLPREQLTAKNVTETLCQRPVREVSDIPIGTYIGAALATTAFSMRMLSKVTFPCERGARIDNDLWWDDAVIAFAWVLMIPISVLSGYLAKLGMGQDVWTIHPDNITQLLKVYYFDEMMYVVALPVIKISMLLTYLRIFQSKRFRWLVFGALGLNIAYLITFLLITMIQCRPLNLAWLRWTKEYPGTCNNINAQSWAAAALNIVLDVIVVGLPIPMLWRMDLNIRKKLLVMLMFGVGFFVTIVSILRLRLLVRFGDSENLTHDYKQAGFWTIVELHTAIVCACMPGIRNLLRRAWPKLMGQTVASTGASTAPSTGLSGRTAVSSGIDKSGTQVFTRPRHSDDGDFIPLEERHSQRDLKAVSPA</sequence>
<feature type="transmembrane region" description="Helical" evidence="16">
    <location>
        <begin position="348"/>
        <end position="371"/>
    </location>
</feature>
<evidence type="ECO:0000256" key="12">
    <source>
        <dbReference type="ARBA" id="ARBA00023288"/>
    </source>
</evidence>
<evidence type="ECO:0000256" key="7">
    <source>
        <dbReference type="ARBA" id="ARBA00022692"/>
    </source>
</evidence>
<keyword evidence="8 17" id="KW-0732">Signal</keyword>
<dbReference type="GO" id="GO:0005576">
    <property type="term" value="C:extracellular region"/>
    <property type="evidence" value="ECO:0007669"/>
    <property type="project" value="UniProtKB-SubCell"/>
</dbReference>
<dbReference type="InterPro" id="IPR049326">
    <property type="entry name" value="Rhodopsin_dom_fungi"/>
</dbReference>
<organism evidence="19 20">
    <name type="scientific">Cercospora berteroae</name>
    <dbReference type="NCBI Taxonomy" id="357750"/>
    <lineage>
        <taxon>Eukaryota</taxon>
        <taxon>Fungi</taxon>
        <taxon>Dikarya</taxon>
        <taxon>Ascomycota</taxon>
        <taxon>Pezizomycotina</taxon>
        <taxon>Dothideomycetes</taxon>
        <taxon>Dothideomycetidae</taxon>
        <taxon>Mycosphaerellales</taxon>
        <taxon>Mycosphaerellaceae</taxon>
        <taxon>Cercospora</taxon>
    </lineage>
</organism>
<evidence type="ECO:0000256" key="4">
    <source>
        <dbReference type="ARBA" id="ARBA00010031"/>
    </source>
</evidence>
<evidence type="ECO:0000256" key="11">
    <source>
        <dbReference type="ARBA" id="ARBA00023157"/>
    </source>
</evidence>
<keyword evidence="11 14" id="KW-1015">Disulfide bond</keyword>
<evidence type="ECO:0000256" key="9">
    <source>
        <dbReference type="ARBA" id="ARBA00022989"/>
    </source>
</evidence>
<dbReference type="InterPro" id="IPR052337">
    <property type="entry name" value="SAT4-like"/>
</dbReference>
<feature type="chain" id="PRO_5015398023" description="CFEM domain-containing protein" evidence="17">
    <location>
        <begin position="18"/>
        <end position="443"/>
    </location>
</feature>
<evidence type="ECO:0000256" key="14">
    <source>
        <dbReference type="PROSITE-ProRule" id="PRU01356"/>
    </source>
</evidence>
<feature type="disulfide bond" evidence="14">
    <location>
        <begin position="65"/>
        <end position="98"/>
    </location>
</feature>
<dbReference type="OrthoDB" id="2496787at2759"/>
<evidence type="ECO:0000256" key="6">
    <source>
        <dbReference type="ARBA" id="ARBA00022622"/>
    </source>
</evidence>
<evidence type="ECO:0000256" key="10">
    <source>
        <dbReference type="ARBA" id="ARBA00023136"/>
    </source>
</evidence>
<evidence type="ECO:0000313" key="19">
    <source>
        <dbReference type="EMBL" id="PPJ52759.1"/>
    </source>
</evidence>
<dbReference type="GO" id="GO:0046872">
    <property type="term" value="F:metal ion binding"/>
    <property type="evidence" value="ECO:0007669"/>
    <property type="project" value="UniProtKB-UniRule"/>
</dbReference>
<evidence type="ECO:0000313" key="20">
    <source>
        <dbReference type="Proteomes" id="UP000237631"/>
    </source>
</evidence>
<feature type="transmembrane region" description="Helical" evidence="16">
    <location>
        <begin position="110"/>
        <end position="129"/>
    </location>
</feature>
<dbReference type="PROSITE" id="PS52012">
    <property type="entry name" value="CFEM"/>
    <property type="match status" value="1"/>
</dbReference>
<keyword evidence="14" id="KW-0408">Iron</keyword>
<evidence type="ECO:0000256" key="15">
    <source>
        <dbReference type="SAM" id="MobiDB-lite"/>
    </source>
</evidence>
<dbReference type="STRING" id="357750.A0A2S6BZ62"/>
<feature type="compositionally biased region" description="Basic and acidic residues" evidence="15">
    <location>
        <begin position="418"/>
        <end position="443"/>
    </location>
</feature>
<evidence type="ECO:0000256" key="3">
    <source>
        <dbReference type="ARBA" id="ARBA00004613"/>
    </source>
</evidence>
<keyword evidence="9 16" id="KW-1133">Transmembrane helix</keyword>
<keyword evidence="12" id="KW-0449">Lipoprotein</keyword>
<dbReference type="PANTHER" id="PTHR33048">
    <property type="entry name" value="PTH11-LIKE INTEGRAL MEMBRANE PROTEIN (AFU_ORTHOLOGUE AFUA_5G11245)"/>
    <property type="match status" value="1"/>
</dbReference>
<comment type="caution">
    <text evidence="19">The sequence shown here is derived from an EMBL/GenBank/DDBJ whole genome shotgun (WGS) entry which is preliminary data.</text>
</comment>
<comment type="similarity">
    <text evidence="4">Belongs to the RBT5 family.</text>
</comment>
<protein>
    <recommendedName>
        <fullName evidence="18">CFEM domain-containing protein</fullName>
    </recommendedName>
</protein>
<feature type="region of interest" description="Disordered" evidence="15">
    <location>
        <begin position="386"/>
        <end position="405"/>
    </location>
</feature>
<feature type="signal peptide" evidence="17">
    <location>
        <begin position="1"/>
        <end position="17"/>
    </location>
</feature>
<evidence type="ECO:0000256" key="17">
    <source>
        <dbReference type="SAM" id="SignalP"/>
    </source>
</evidence>
<feature type="compositionally biased region" description="Polar residues" evidence="15">
    <location>
        <begin position="386"/>
        <end position="403"/>
    </location>
</feature>
<feature type="region of interest" description="Disordered" evidence="15">
    <location>
        <begin position="410"/>
        <end position="443"/>
    </location>
</feature>
<feature type="transmembrane region" description="Helical" evidence="16">
    <location>
        <begin position="226"/>
        <end position="248"/>
    </location>
</feature>
<evidence type="ECO:0000256" key="8">
    <source>
        <dbReference type="ARBA" id="ARBA00022729"/>
    </source>
</evidence>
<keyword evidence="6" id="KW-0336">GPI-anchor</keyword>
<dbReference type="InterPro" id="IPR008427">
    <property type="entry name" value="Extracellular_membr_CFEM_dom"/>
</dbReference>
<keyword evidence="14" id="KW-0349">Heme</keyword>
<accession>A0A2S6BZ62</accession>
<name>A0A2S6BZ62_9PEZI</name>
<reference evidence="20" key="1">
    <citation type="journal article" date="2017" name="bioRxiv">
        <title>Conservation of a gene cluster reveals novel cercosporin biosynthetic mechanisms and extends production to the genus Colletotrichum.</title>
        <authorList>
            <person name="de Jonge R."/>
            <person name="Ebert M.K."/>
            <person name="Huitt-Roehl C.R."/>
            <person name="Pal P."/>
            <person name="Suttle J.C."/>
            <person name="Spanner R.E."/>
            <person name="Neubauer J.D."/>
            <person name="Jurick W.M.II."/>
            <person name="Stott K.A."/>
            <person name="Secor G.A."/>
            <person name="Thomma B.P.H.J."/>
            <person name="Van de Peer Y."/>
            <person name="Townsend C.A."/>
            <person name="Bolton M.D."/>
        </authorList>
    </citation>
    <scope>NUCLEOTIDE SEQUENCE [LARGE SCALE GENOMIC DNA]</scope>
    <source>
        <strain evidence="20">CBS538.71</strain>
    </source>
</reference>
<feature type="binding site" description="axial binding residue" evidence="14">
    <location>
        <position position="60"/>
    </location>
    <ligand>
        <name>heme</name>
        <dbReference type="ChEBI" id="CHEBI:30413"/>
    </ligand>
    <ligandPart>
        <name>Fe</name>
        <dbReference type="ChEBI" id="CHEBI:18248"/>
    </ligandPart>
</feature>
<dbReference type="PANTHER" id="PTHR33048:SF160">
    <property type="entry name" value="SAT4 FAMILY MEMBRANE PROTEIN"/>
    <property type="match status" value="1"/>
</dbReference>
<keyword evidence="5" id="KW-0964">Secreted</keyword>
<feature type="domain" description="CFEM" evidence="18">
    <location>
        <begin position="12"/>
        <end position="125"/>
    </location>
</feature>
<keyword evidence="10 16" id="KW-0472">Membrane</keyword>
<evidence type="ECO:0000256" key="2">
    <source>
        <dbReference type="ARBA" id="ARBA00004589"/>
    </source>
</evidence>
<feature type="transmembrane region" description="Helical" evidence="16">
    <location>
        <begin position="150"/>
        <end position="170"/>
    </location>
</feature>
<evidence type="ECO:0000256" key="13">
    <source>
        <dbReference type="ARBA" id="ARBA00038359"/>
    </source>
</evidence>
<proteinExistence type="inferred from homology"/>
<feature type="transmembrane region" description="Helical" evidence="16">
    <location>
        <begin position="198"/>
        <end position="219"/>
    </location>
</feature>
<evidence type="ECO:0000256" key="16">
    <source>
        <dbReference type="SAM" id="Phobius"/>
    </source>
</evidence>
<dbReference type="Pfam" id="PF20684">
    <property type="entry name" value="Fung_rhodopsin"/>
    <property type="match status" value="1"/>
</dbReference>
<evidence type="ECO:0000259" key="18">
    <source>
        <dbReference type="PROSITE" id="PS52012"/>
    </source>
</evidence>
<gene>
    <name evidence="19" type="ORF">CBER1_11403</name>
</gene>
<dbReference type="GO" id="GO:0098552">
    <property type="term" value="C:side of membrane"/>
    <property type="evidence" value="ECO:0007669"/>
    <property type="project" value="UniProtKB-KW"/>
</dbReference>
<comment type="similarity">
    <text evidence="13">Belongs to the SAT4 family.</text>
</comment>
<feature type="transmembrane region" description="Helical" evidence="16">
    <location>
        <begin position="276"/>
        <end position="296"/>
    </location>
</feature>
<dbReference type="Pfam" id="PF05730">
    <property type="entry name" value="CFEM"/>
    <property type="match status" value="1"/>
</dbReference>
<keyword evidence="7 16" id="KW-0812">Transmembrane</keyword>
<comment type="caution">
    <text evidence="14">Lacks conserved residue(s) required for the propagation of feature annotation.</text>
</comment>
<evidence type="ECO:0000256" key="1">
    <source>
        <dbReference type="ARBA" id="ARBA00004141"/>
    </source>
</evidence>
<keyword evidence="6" id="KW-0325">Glycoprotein</keyword>
<dbReference type="EMBL" id="PNEN01001665">
    <property type="protein sequence ID" value="PPJ52759.1"/>
    <property type="molecule type" value="Genomic_DNA"/>
</dbReference>
<keyword evidence="20" id="KW-1185">Reference proteome</keyword>
<dbReference type="AlphaFoldDB" id="A0A2S6BZ62"/>
<comment type="subcellular location">
    <subcellularLocation>
        <location evidence="2">Membrane</location>
        <topology evidence="2">Lipid-anchor</topology>
        <topology evidence="2">GPI-anchor</topology>
    </subcellularLocation>
    <subcellularLocation>
        <location evidence="1">Membrane</location>
        <topology evidence="1">Multi-pass membrane protein</topology>
    </subcellularLocation>
    <subcellularLocation>
        <location evidence="3">Secreted</location>
    </subcellularLocation>
</comment>
<evidence type="ECO:0000256" key="5">
    <source>
        <dbReference type="ARBA" id="ARBA00022525"/>
    </source>
</evidence>
<dbReference type="Proteomes" id="UP000237631">
    <property type="component" value="Unassembled WGS sequence"/>
</dbReference>
<feature type="transmembrane region" description="Helical" evidence="16">
    <location>
        <begin position="308"/>
        <end position="328"/>
    </location>
</feature>
<keyword evidence="14" id="KW-0479">Metal-binding</keyword>